<dbReference type="Gene3D" id="1.20.1220.20">
    <property type="entry name" value="Uncharcterised protein PF01724"/>
    <property type="match status" value="1"/>
</dbReference>
<proteinExistence type="predicted"/>
<dbReference type="InterPro" id="IPR002636">
    <property type="entry name" value="DUF29"/>
</dbReference>
<dbReference type="Proteomes" id="UP000666369">
    <property type="component" value="Unassembled WGS sequence"/>
</dbReference>
<evidence type="ECO:0000313" key="2">
    <source>
        <dbReference type="Proteomes" id="UP000666369"/>
    </source>
</evidence>
<dbReference type="PANTHER" id="PTHR34235">
    <property type="entry name" value="SLR1203 PROTEIN-RELATED"/>
    <property type="match status" value="1"/>
</dbReference>
<reference evidence="2" key="2">
    <citation type="submission" date="2023-07" db="EMBL/GenBank/DDBJ databases">
        <title>Duganella aceri sp. nov., isolated from tree sap.</title>
        <authorList>
            <person name="Kim I.S."/>
        </authorList>
    </citation>
    <scope>NUCLEOTIDE SEQUENCE [LARGE SCALE GENOMIC DNA]</scope>
    <source>
        <strain evidence="2">SAP-35</strain>
    </source>
</reference>
<keyword evidence="2" id="KW-1185">Reference proteome</keyword>
<dbReference type="Pfam" id="PF01724">
    <property type="entry name" value="DUF29"/>
    <property type="match status" value="1"/>
</dbReference>
<accession>A0ABX0FM19</accession>
<organism evidence="1 2">
    <name type="scientific">Duganella aceris</name>
    <dbReference type="NCBI Taxonomy" id="2703883"/>
    <lineage>
        <taxon>Bacteria</taxon>
        <taxon>Pseudomonadati</taxon>
        <taxon>Pseudomonadota</taxon>
        <taxon>Betaproteobacteria</taxon>
        <taxon>Burkholderiales</taxon>
        <taxon>Oxalobacteraceae</taxon>
        <taxon>Telluria group</taxon>
        <taxon>Duganella</taxon>
    </lineage>
</organism>
<name>A0ABX0FM19_9BURK</name>
<protein>
    <submittedName>
        <fullName evidence="1">DUF29 domain-containing protein</fullName>
    </submittedName>
</protein>
<evidence type="ECO:0000313" key="1">
    <source>
        <dbReference type="EMBL" id="NGZ85489.1"/>
    </source>
</evidence>
<sequence>MPTTSYEDDVIAWAARQAALLRAGRWELLDIDNIAEEIEDVGKSEKRELQSRYVVLVTHLLKWKYQPGRRGHSWRNTIKEQRAAIVDDLARHPHLKPLLNHPQWLMQIYRRGKLDAEMQTHLQDLPDDMPWDAGQLLSQDFLPE</sequence>
<comment type="caution">
    <text evidence="1">The sequence shown here is derived from an EMBL/GenBank/DDBJ whole genome shotgun (WGS) entry which is preliminary data.</text>
</comment>
<reference evidence="1 2" key="1">
    <citation type="submission" date="2020-01" db="EMBL/GenBank/DDBJ databases">
        <authorList>
            <person name="Lee S.D."/>
        </authorList>
    </citation>
    <scope>NUCLEOTIDE SEQUENCE [LARGE SCALE GENOMIC DNA]</scope>
    <source>
        <strain evidence="1 2">SAP-35</strain>
    </source>
</reference>
<dbReference type="RefSeq" id="WP_166104271.1">
    <property type="nucleotide sequence ID" value="NZ_JAADJT010000006.1"/>
</dbReference>
<gene>
    <name evidence="1" type="ORF">GW587_14640</name>
</gene>
<dbReference type="EMBL" id="JAADJT010000006">
    <property type="protein sequence ID" value="NGZ85489.1"/>
    <property type="molecule type" value="Genomic_DNA"/>
</dbReference>